<reference evidence="1 2" key="1">
    <citation type="submission" date="2016-10" db="EMBL/GenBank/DDBJ databases">
        <authorList>
            <person name="de Groot N.N."/>
        </authorList>
    </citation>
    <scope>NUCLEOTIDE SEQUENCE [LARGE SCALE GENOMIC DNA]</scope>
    <source>
        <strain evidence="1 2">CGMCC 1.10228</strain>
    </source>
</reference>
<evidence type="ECO:0000313" key="2">
    <source>
        <dbReference type="Proteomes" id="UP000198854"/>
    </source>
</evidence>
<keyword evidence="2" id="KW-1185">Reference proteome</keyword>
<organism evidence="1 2">
    <name type="scientific">Vibrio xiamenensis</name>
    <dbReference type="NCBI Taxonomy" id="861298"/>
    <lineage>
        <taxon>Bacteria</taxon>
        <taxon>Pseudomonadati</taxon>
        <taxon>Pseudomonadota</taxon>
        <taxon>Gammaproteobacteria</taxon>
        <taxon>Vibrionales</taxon>
        <taxon>Vibrionaceae</taxon>
        <taxon>Vibrio</taxon>
    </lineage>
</organism>
<dbReference type="STRING" id="861298.SAMN04488136_10972"/>
<accession>A0A1G8A1S3</accession>
<dbReference type="EMBL" id="FNDD01000009">
    <property type="protein sequence ID" value="SDH14430.1"/>
    <property type="molecule type" value="Genomic_DNA"/>
</dbReference>
<name>A0A1G8A1S3_9VIBR</name>
<dbReference type="RefSeq" id="WP_245696640.1">
    <property type="nucleotide sequence ID" value="NZ_FNDD01000009.1"/>
</dbReference>
<protein>
    <recommendedName>
        <fullName evidence="3">DUF2491 domain-containing protein</fullName>
    </recommendedName>
</protein>
<sequence>MLNTLKMLFSQHSNKKNKQPDIPQTPTALGLHLGGSFTIDSMFLKVTEPNLIIDGASPSQIIQAVGEVKIDNQNRILRFYTDDDGFLQILQYGTDDSGIIEIGLWYIYDTKGISDSKWDNCLKSDVVTSDGRYELEGFCFEKVWQDTAPVPAIEKTYHLNGDITETTQFMMSYARQLPNDDGAELLLISAEEKVNSQFNTVEHELVRSTGINIDRIVFTTN</sequence>
<gene>
    <name evidence="1" type="ORF">SAMN04488136_10972</name>
</gene>
<evidence type="ECO:0008006" key="3">
    <source>
        <dbReference type="Google" id="ProtNLM"/>
    </source>
</evidence>
<proteinExistence type="predicted"/>
<dbReference type="Proteomes" id="UP000198854">
    <property type="component" value="Unassembled WGS sequence"/>
</dbReference>
<dbReference type="AlphaFoldDB" id="A0A1G8A1S3"/>
<dbReference type="InterPro" id="IPR019621">
    <property type="entry name" value="DUF2491"/>
</dbReference>
<evidence type="ECO:0000313" key="1">
    <source>
        <dbReference type="EMBL" id="SDH14430.1"/>
    </source>
</evidence>
<dbReference type="Pfam" id="PF10679">
    <property type="entry name" value="DUF2491"/>
    <property type="match status" value="1"/>
</dbReference>